<dbReference type="AlphaFoldDB" id="A0AAD5R6D9"/>
<keyword evidence="2" id="KW-1185">Reference proteome</keyword>
<evidence type="ECO:0000313" key="2">
    <source>
        <dbReference type="Proteomes" id="UP001196413"/>
    </source>
</evidence>
<evidence type="ECO:0000313" key="1">
    <source>
        <dbReference type="EMBL" id="KAJ1369629.1"/>
    </source>
</evidence>
<comment type="caution">
    <text evidence="1">The sequence shown here is derived from an EMBL/GenBank/DDBJ whole genome shotgun (WGS) entry which is preliminary data.</text>
</comment>
<sequence>MEIQIEFACASRDDFVNLRGGEEWAGVVEKVAISLQVKMFCFHGAAFHGTLLISTHFASDSFPRHPASARVPALLLKGAAAASEFLTSPKMPLNSDRFDSRWYRGMAKHGVSMRLVEVNCSATRTVEISRHCKDERPNRTGIGSA</sequence>
<gene>
    <name evidence="1" type="ORF">KIN20_031119</name>
</gene>
<reference evidence="1" key="1">
    <citation type="submission" date="2021-06" db="EMBL/GenBank/DDBJ databases">
        <title>Parelaphostrongylus tenuis whole genome reference sequence.</title>
        <authorList>
            <person name="Garwood T.J."/>
            <person name="Larsen P.A."/>
            <person name="Fountain-Jones N.M."/>
            <person name="Garbe J.R."/>
            <person name="Macchietto M.G."/>
            <person name="Kania S.A."/>
            <person name="Gerhold R.W."/>
            <person name="Richards J.E."/>
            <person name="Wolf T.M."/>
        </authorList>
    </citation>
    <scope>NUCLEOTIDE SEQUENCE</scope>
    <source>
        <strain evidence="1">MNPRO001-30</strain>
        <tissue evidence="1">Meninges</tissue>
    </source>
</reference>
<dbReference type="EMBL" id="JAHQIW010006628">
    <property type="protein sequence ID" value="KAJ1369629.1"/>
    <property type="molecule type" value="Genomic_DNA"/>
</dbReference>
<protein>
    <submittedName>
        <fullName evidence="1">Uncharacterized protein</fullName>
    </submittedName>
</protein>
<dbReference type="Proteomes" id="UP001196413">
    <property type="component" value="Unassembled WGS sequence"/>
</dbReference>
<proteinExistence type="predicted"/>
<accession>A0AAD5R6D9</accession>
<name>A0AAD5R6D9_PARTN</name>
<organism evidence="1 2">
    <name type="scientific">Parelaphostrongylus tenuis</name>
    <name type="common">Meningeal worm</name>
    <dbReference type="NCBI Taxonomy" id="148309"/>
    <lineage>
        <taxon>Eukaryota</taxon>
        <taxon>Metazoa</taxon>
        <taxon>Ecdysozoa</taxon>
        <taxon>Nematoda</taxon>
        <taxon>Chromadorea</taxon>
        <taxon>Rhabditida</taxon>
        <taxon>Rhabditina</taxon>
        <taxon>Rhabditomorpha</taxon>
        <taxon>Strongyloidea</taxon>
        <taxon>Metastrongylidae</taxon>
        <taxon>Parelaphostrongylus</taxon>
    </lineage>
</organism>